<evidence type="ECO:0000256" key="1">
    <source>
        <dbReference type="SAM" id="Phobius"/>
    </source>
</evidence>
<gene>
    <name evidence="2" type="ORF">BA70_05555</name>
</gene>
<dbReference type="EMBL" id="JOTP01000016">
    <property type="protein sequence ID" value="KEP25819.1"/>
    <property type="molecule type" value="Genomic_DNA"/>
</dbReference>
<dbReference type="GO" id="GO:0015035">
    <property type="term" value="F:protein-disulfide reductase activity"/>
    <property type="evidence" value="ECO:0007669"/>
    <property type="project" value="InterPro"/>
</dbReference>
<dbReference type="Proteomes" id="UP000028091">
    <property type="component" value="Unassembled WGS sequence"/>
</dbReference>
<feature type="transmembrane region" description="Helical" evidence="1">
    <location>
        <begin position="102"/>
        <end position="124"/>
    </location>
</feature>
<keyword evidence="3" id="KW-1185">Reference proteome</keyword>
<reference evidence="2 3" key="1">
    <citation type="submission" date="2012-09" db="EMBL/GenBank/DDBJ databases">
        <title>Genome Sequence of Bacillus sp. DW5-4.</title>
        <authorList>
            <person name="Lai Q."/>
            <person name="Liu Y."/>
            <person name="Shao Z."/>
        </authorList>
    </citation>
    <scope>NUCLEOTIDE SEQUENCE [LARGE SCALE GENOMIC DNA]</scope>
    <source>
        <strain evidence="2 3">DW5-4</strain>
    </source>
</reference>
<evidence type="ECO:0000313" key="2">
    <source>
        <dbReference type="EMBL" id="KEP25819.1"/>
    </source>
</evidence>
<proteinExistence type="predicted"/>
<dbReference type="RefSeq" id="WP_034323084.1">
    <property type="nucleotide sequence ID" value="NZ_JAVIKA010000006.1"/>
</dbReference>
<evidence type="ECO:0000313" key="3">
    <source>
        <dbReference type="Proteomes" id="UP000028091"/>
    </source>
</evidence>
<dbReference type="eggNOG" id="COG3011">
    <property type="taxonomic scope" value="Bacteria"/>
</dbReference>
<keyword evidence="1" id="KW-0472">Membrane</keyword>
<accession>A0A081L993</accession>
<protein>
    <recommendedName>
        <fullName evidence="4">Thioredoxin</fullName>
    </recommendedName>
</protein>
<dbReference type="AlphaFoldDB" id="A0A081L993"/>
<dbReference type="InterPro" id="IPR007263">
    <property type="entry name" value="DCC1-like"/>
</dbReference>
<keyword evidence="1" id="KW-1133">Transmembrane helix</keyword>
<dbReference type="OrthoDB" id="1260738at2"/>
<organism evidence="2 3">
    <name type="scientific">Bacillus zhangzhouensis</name>
    <dbReference type="NCBI Taxonomy" id="1178540"/>
    <lineage>
        <taxon>Bacteria</taxon>
        <taxon>Bacillati</taxon>
        <taxon>Bacillota</taxon>
        <taxon>Bacilli</taxon>
        <taxon>Bacillales</taxon>
        <taxon>Bacillaceae</taxon>
        <taxon>Bacillus</taxon>
    </lineage>
</organism>
<name>A0A081L993_9BACI</name>
<keyword evidence="1" id="KW-0812">Transmembrane</keyword>
<sequence length="155" mass="18240">MKKIIYLDQEKKKLAESKKREQRSIKSLRLLVFYDGQSPTCAKAIDLLKSLDWKNRIHFESFRHSQLLRLNKISEEKAEKRIVSISLAKNQKNSGIYTLLRIAYNIPALWGTVPFIVLSIWLGFGQHAYDYFARKRYIHSVEQVTRPDTDQQKTI</sequence>
<dbReference type="Pfam" id="PF04134">
    <property type="entry name" value="DCC1-like"/>
    <property type="match status" value="1"/>
</dbReference>
<comment type="caution">
    <text evidence="2">The sequence shown here is derived from an EMBL/GenBank/DDBJ whole genome shotgun (WGS) entry which is preliminary data.</text>
</comment>
<evidence type="ECO:0008006" key="4">
    <source>
        <dbReference type="Google" id="ProtNLM"/>
    </source>
</evidence>